<evidence type="ECO:0000313" key="1">
    <source>
        <dbReference type="EMBL" id="PQM43013.1"/>
    </source>
</evidence>
<proteinExistence type="predicted"/>
<dbReference type="Proteomes" id="UP000250321">
    <property type="component" value="Unassembled WGS sequence"/>
</dbReference>
<organism evidence="1 2">
    <name type="scientific">Prunus yedoensis var. nudiflora</name>
    <dbReference type="NCBI Taxonomy" id="2094558"/>
    <lineage>
        <taxon>Eukaryota</taxon>
        <taxon>Viridiplantae</taxon>
        <taxon>Streptophyta</taxon>
        <taxon>Embryophyta</taxon>
        <taxon>Tracheophyta</taxon>
        <taxon>Spermatophyta</taxon>
        <taxon>Magnoliopsida</taxon>
        <taxon>eudicotyledons</taxon>
        <taxon>Gunneridae</taxon>
        <taxon>Pentapetalae</taxon>
        <taxon>rosids</taxon>
        <taxon>fabids</taxon>
        <taxon>Rosales</taxon>
        <taxon>Rosaceae</taxon>
        <taxon>Amygdaloideae</taxon>
        <taxon>Amygdaleae</taxon>
        <taxon>Prunus</taxon>
    </lineage>
</organism>
<reference evidence="1 2" key="1">
    <citation type="submission" date="2018-02" db="EMBL/GenBank/DDBJ databases">
        <title>Draft genome of wild Prunus yedoensis var. nudiflora.</title>
        <authorList>
            <person name="Baek S."/>
            <person name="Kim J.-H."/>
            <person name="Choi K."/>
            <person name="Kim G.-B."/>
            <person name="Cho A."/>
            <person name="Jang H."/>
            <person name="Shin C.-H."/>
            <person name="Yu H.-J."/>
            <person name="Mun J.-H."/>
        </authorList>
    </citation>
    <scope>NUCLEOTIDE SEQUENCE [LARGE SCALE GENOMIC DNA]</scope>
    <source>
        <strain evidence="2">cv. Jeju island</strain>
        <tissue evidence="1">Leaf</tissue>
    </source>
</reference>
<dbReference type="EMBL" id="PJQY01002734">
    <property type="protein sequence ID" value="PQM43013.1"/>
    <property type="molecule type" value="Genomic_DNA"/>
</dbReference>
<keyword evidence="2" id="KW-1185">Reference proteome</keyword>
<comment type="caution">
    <text evidence="1">The sequence shown here is derived from an EMBL/GenBank/DDBJ whole genome shotgun (WGS) entry which is preliminary data.</text>
</comment>
<gene>
    <name evidence="1" type="ORF">Pyn_26483</name>
</gene>
<protein>
    <submittedName>
        <fullName evidence="1">Uncharacterized protein</fullName>
    </submittedName>
</protein>
<accession>A0A314V046</accession>
<dbReference type="AlphaFoldDB" id="A0A314V046"/>
<evidence type="ECO:0000313" key="2">
    <source>
        <dbReference type="Proteomes" id="UP000250321"/>
    </source>
</evidence>
<sequence length="73" mass="8323">MEDWNLWLFFFGGREYWKGDRRLNSKTNPRSLLLVLSQLFFAASNSSASDCTIVLTVPQVNAISSHFRIAGKL</sequence>
<name>A0A314V046_PRUYE</name>